<dbReference type="EMBL" id="JAWIZZ010000002">
    <property type="protein sequence ID" value="KAK5782486.1"/>
    <property type="molecule type" value="Genomic_DNA"/>
</dbReference>
<evidence type="ECO:0000259" key="11">
    <source>
        <dbReference type="PROSITE" id="PS50212"/>
    </source>
</evidence>
<dbReference type="InterPro" id="IPR001452">
    <property type="entry name" value="SH3_domain"/>
</dbReference>
<feature type="compositionally biased region" description="Basic and acidic residues" evidence="8">
    <location>
        <begin position="1404"/>
        <end position="1419"/>
    </location>
</feature>
<dbReference type="Gene3D" id="1.10.840.10">
    <property type="entry name" value="Ras guanine-nucleotide exchange factors catalytic domain"/>
    <property type="match status" value="1"/>
</dbReference>
<gene>
    <name evidence="12" type="ORF">RI543_000040</name>
</gene>
<comment type="caution">
    <text evidence="12">The sequence shown here is derived from an EMBL/GenBank/DDBJ whole genome shotgun (WGS) entry which is preliminary data.</text>
</comment>
<evidence type="ECO:0000256" key="3">
    <source>
        <dbReference type="ARBA" id="ARBA00022658"/>
    </source>
</evidence>
<keyword evidence="4" id="KW-0131">Cell cycle</keyword>
<dbReference type="InterPro" id="IPR036964">
    <property type="entry name" value="RASGEF_cat_dom_sf"/>
</dbReference>
<dbReference type="SMART" id="SM00229">
    <property type="entry name" value="RasGEFN"/>
    <property type="match status" value="1"/>
</dbReference>
<dbReference type="CDD" id="cd00155">
    <property type="entry name" value="RasGEF"/>
    <property type="match status" value="1"/>
</dbReference>
<evidence type="ECO:0000256" key="2">
    <source>
        <dbReference type="ARBA" id="ARBA00022618"/>
    </source>
</evidence>
<keyword evidence="2" id="KW-0132">Cell division</keyword>
<dbReference type="SUPFAM" id="SSF48366">
    <property type="entry name" value="Ras GEF"/>
    <property type="match status" value="1"/>
</dbReference>
<dbReference type="Gene3D" id="2.30.30.40">
    <property type="entry name" value="SH3 Domains"/>
    <property type="match status" value="1"/>
</dbReference>
<dbReference type="GO" id="GO:0007265">
    <property type="term" value="P:Ras protein signal transduction"/>
    <property type="evidence" value="ECO:0007669"/>
    <property type="project" value="TreeGrafter"/>
</dbReference>
<dbReference type="Pfam" id="PF00618">
    <property type="entry name" value="RasGEF_N"/>
    <property type="match status" value="1"/>
</dbReference>
<feature type="domain" description="Ras-GEF" evidence="10">
    <location>
        <begin position="1458"/>
        <end position="1695"/>
    </location>
</feature>
<sequence>MVLSDSYIPSDINPLKPISSHPNTSSTTRSLNEYNVPSASVEKKDSLLNTRIHKTRSHDVASQNNPSSHNNNNNIVGSITPPLGNIFNIDIVIAIHDYNLFPQRHSLSPSPTKASSPGFFRSSSISAESISSASRTSHYTDNDSSGQNNNKLSFQKGDTIYVLKKLPTGWWDGIVIQYPSYSSHYNYNINLDSNFKVIRGWFPNTFIKLVRENVSCIFRVNKSKNDNLDNNINKEEEAKETIIINLPIPAKHRNNSITSTNNTINNFISSGNGGITSRKNSSNILLTNYSRHNSTQSSEEHSLPNNEPSTTTTKRGSILSTNHTKALDEMIRNDNMYSALNNGRKPSIKSSTRSDSKSDTKSIKNKNEKIKILSLEEVEMIISSLHSPISSTWNPVPLIANNTDKNIPQTVSLTTNLSNKIIYYNKELDIYCSEFPLVSVSDNKSNACNSSVSSLSESSNAFHLTKSAQAKNPPPIYFPSNDHLIDLRPRNLSDTVIVENANDSVEKITTLQPPINTKNPTEIDKNLKEDNISSIEGPKNIKEGDNVSPQNTSFYRRAIMAKPGLFYYHQKDIKTWIELEDLTLYYIKLTHNMILKNDYFNFKKFMAILSNMFIFTQLVCRLVSNEIQAAKCDKKIKSLLKKLINSLSRINLNALVYFDNSEMNFNQVSKHHENLRTSVGNTTVDSLKDRNLSTSTAETLIARTRASMESILSPNTKKRYTSITGINENFNGKHISHADALATMIRNLFESIDQDFFKLIKNVELLHKTLQSSILNKNEFQNIPQILPRFFQVSFSGGSWTNPFSKFMYPSESTVSNATSLNTFNENNKLSTDESKRSSNTALPLKMANAIALAAGVNIPKNNINSNANKNPNLLTSDMLDSSDSDILKSVSLVSLSSLSTRYSHFKTFTRSKRFKKKTKYPLNSDTLITMKKIANEIQNTFNIKETDEYFISEAKKGTRTLHLNSKTYEQLNQNTTLIEIMENLDLTIFVNLKQLIKQPNMTIDHESKECLKHAMFTIGGIIGEFYSIKQTFHNILISLIMSAQQTTLNDPYIFSPMRPNHPIDFNEPIILERIQLNKHAAKLERKSKRLLNQLIKEDVEFNNINFLDDSEDFLISCEKYVEIASLSCKIVEHLIEERENLINYATRMMKNDLTAELLKGEQNIWFDYSSDSDSDDSYIENREDDDNIKYEYKKEGTDSNEKTRNTSISLIKKSQGVIASNKKIKHNYDIEWYLQSEHDFDLIYDNRDQVKGGTKEALIEHLTSHEVIDPSFNVTMLISFRSMMTTKEFLYELIYRYNLYPPEELNYDEYTEWIENKLNPIKCRVIYIMKTFLQHYWNPCYLETGLSSLEEFAQLAIHEGIPGADDLLAKIKEKLLTDPMDHTTTDINKDVKKILNKDNQTDISFKDNNSDNLKKDNSETNSNINTNVNSSNNNSSFFFNTSLPLIKSKKLKLLNIESHIFATQLTIMEHELYLRISMFECLDRAWGNKYGNMGGSVNISKFIMNANHLTNYISYSIVKQTDIKKRSKYIQYFITVAQHCKELNNYSSMTAIISALYSSPVYRLKNTWKTVPRNYTKILSALNNLMDSKKNFSNYRAQLRGMKDVACVPFFGIYLSDLTFIAAGNSDYLHRNKDIINFSKRIKIVDIIEEILSFQHVHYKLKRFDDIQTLIETSLGQVPHIEVQYQLSLKIEPRTNNSTNMINLTGDNKNLITEK</sequence>
<evidence type="ECO:0000259" key="10">
    <source>
        <dbReference type="PROSITE" id="PS50009"/>
    </source>
</evidence>
<reference evidence="13" key="1">
    <citation type="submission" date="2023-07" db="EMBL/GenBank/DDBJ databases">
        <title>A draft genome of Kazachstania heterogenica Y-27499.</title>
        <authorList>
            <person name="Donic C."/>
            <person name="Kralova J.S."/>
            <person name="Fidel L."/>
            <person name="Ben-Dor S."/>
            <person name="Jung S."/>
        </authorList>
    </citation>
    <scope>NUCLEOTIDE SEQUENCE [LARGE SCALE GENOMIC DNA]</scope>
    <source>
        <strain evidence="13">Y27499</strain>
    </source>
</reference>
<evidence type="ECO:0008006" key="14">
    <source>
        <dbReference type="Google" id="ProtNLM"/>
    </source>
</evidence>
<dbReference type="Pfam" id="PF07653">
    <property type="entry name" value="SH3_2"/>
    <property type="match status" value="1"/>
</dbReference>
<dbReference type="PROSITE" id="PS00720">
    <property type="entry name" value="RASGEF"/>
    <property type="match status" value="1"/>
</dbReference>
<dbReference type="PANTHER" id="PTHR23113">
    <property type="entry name" value="GUANINE NUCLEOTIDE EXCHANGE FACTOR"/>
    <property type="match status" value="1"/>
</dbReference>
<protein>
    <recommendedName>
        <fullName evidence="14">Cell division control protein 25</fullName>
    </recommendedName>
</protein>
<feature type="domain" description="SH3" evidence="9">
    <location>
        <begin position="128"/>
        <end position="212"/>
    </location>
</feature>
<evidence type="ECO:0000256" key="8">
    <source>
        <dbReference type="SAM" id="MobiDB-lite"/>
    </source>
</evidence>
<feature type="compositionally biased region" description="Low complexity" evidence="8">
    <location>
        <begin position="62"/>
        <end position="74"/>
    </location>
</feature>
<name>A0AAN8A9R5_9SACH</name>
<dbReference type="GO" id="GO:0005085">
    <property type="term" value="F:guanyl-nucleotide exchange factor activity"/>
    <property type="evidence" value="ECO:0007669"/>
    <property type="project" value="UniProtKB-KW"/>
</dbReference>
<feature type="compositionally biased region" description="Polar residues" evidence="8">
    <location>
        <begin position="20"/>
        <end position="38"/>
    </location>
</feature>
<dbReference type="Pfam" id="PF00617">
    <property type="entry name" value="RasGEF"/>
    <property type="match status" value="1"/>
</dbReference>
<proteinExistence type="predicted"/>
<dbReference type="Gene3D" id="1.20.870.10">
    <property type="entry name" value="Son of sevenless (SoS) protein Chain: S domain 1"/>
    <property type="match status" value="1"/>
</dbReference>
<evidence type="ECO:0000313" key="13">
    <source>
        <dbReference type="Proteomes" id="UP001306508"/>
    </source>
</evidence>
<evidence type="ECO:0000313" key="12">
    <source>
        <dbReference type="EMBL" id="KAK5782486.1"/>
    </source>
</evidence>
<keyword evidence="7" id="KW-0175">Coiled coil</keyword>
<dbReference type="InterPro" id="IPR000651">
    <property type="entry name" value="Ras-like_Gua-exchang_fac_N"/>
</dbReference>
<dbReference type="GO" id="GO:0051301">
    <property type="term" value="P:cell division"/>
    <property type="evidence" value="ECO:0007669"/>
    <property type="project" value="UniProtKB-KW"/>
</dbReference>
<dbReference type="SUPFAM" id="SSF50044">
    <property type="entry name" value="SH3-domain"/>
    <property type="match status" value="1"/>
</dbReference>
<dbReference type="InterPro" id="IPR036028">
    <property type="entry name" value="SH3-like_dom_sf"/>
</dbReference>
<evidence type="ECO:0000256" key="1">
    <source>
        <dbReference type="ARBA" id="ARBA00022443"/>
    </source>
</evidence>
<dbReference type="PROSITE" id="PS50212">
    <property type="entry name" value="RASGEF_NTER"/>
    <property type="match status" value="1"/>
</dbReference>
<feature type="domain" description="N-terminal Ras-GEF" evidence="11">
    <location>
        <begin position="1247"/>
        <end position="1377"/>
    </location>
</feature>
<feature type="compositionally biased region" description="Polar residues" evidence="8">
    <location>
        <begin position="142"/>
        <end position="151"/>
    </location>
</feature>
<keyword evidence="3 5" id="KW-0344">Guanine-nucleotide releasing factor</keyword>
<evidence type="ECO:0000256" key="4">
    <source>
        <dbReference type="ARBA" id="ARBA00023306"/>
    </source>
</evidence>
<feature type="region of interest" description="Disordered" evidence="8">
    <location>
        <begin position="131"/>
        <end position="151"/>
    </location>
</feature>
<feature type="region of interest" description="Disordered" evidence="8">
    <location>
        <begin position="1404"/>
        <end position="1428"/>
    </location>
</feature>
<dbReference type="InterPro" id="IPR001895">
    <property type="entry name" value="RASGEF_cat_dom"/>
</dbReference>
<feature type="region of interest" description="Disordered" evidence="8">
    <location>
        <begin position="13"/>
        <end position="76"/>
    </location>
</feature>
<dbReference type="InterPro" id="IPR019804">
    <property type="entry name" value="Ras_G-nucl-exch_fac_CS"/>
</dbReference>
<keyword evidence="13" id="KW-1185">Reference proteome</keyword>
<dbReference type="SMART" id="SM00326">
    <property type="entry name" value="SH3"/>
    <property type="match status" value="1"/>
</dbReference>
<keyword evidence="1 6" id="KW-0728">SH3 domain</keyword>
<accession>A0AAN8A9R5</accession>
<evidence type="ECO:0000256" key="5">
    <source>
        <dbReference type="PROSITE-ProRule" id="PRU00168"/>
    </source>
</evidence>
<dbReference type="PROSITE" id="PS50009">
    <property type="entry name" value="RASGEF_CAT"/>
    <property type="match status" value="1"/>
</dbReference>
<feature type="region of interest" description="Disordered" evidence="8">
    <location>
        <begin position="291"/>
        <end position="320"/>
    </location>
</feature>
<dbReference type="Proteomes" id="UP001306508">
    <property type="component" value="Unassembled WGS sequence"/>
</dbReference>
<evidence type="ECO:0000256" key="6">
    <source>
        <dbReference type="PROSITE-ProRule" id="PRU00192"/>
    </source>
</evidence>
<dbReference type="GO" id="GO:0005886">
    <property type="term" value="C:plasma membrane"/>
    <property type="evidence" value="ECO:0007669"/>
    <property type="project" value="TreeGrafter"/>
</dbReference>
<dbReference type="CDD" id="cd11883">
    <property type="entry name" value="SH3_Sdc25"/>
    <property type="match status" value="1"/>
</dbReference>
<dbReference type="CDD" id="cd06224">
    <property type="entry name" value="REM"/>
    <property type="match status" value="1"/>
</dbReference>
<feature type="coiled-coil region" evidence="7">
    <location>
        <begin position="1074"/>
        <end position="1101"/>
    </location>
</feature>
<dbReference type="PROSITE" id="PS50002">
    <property type="entry name" value="SH3"/>
    <property type="match status" value="1"/>
</dbReference>
<feature type="region of interest" description="Disordered" evidence="8">
    <location>
        <begin position="338"/>
        <end position="363"/>
    </location>
</feature>
<feature type="compositionally biased region" description="Basic and acidic residues" evidence="8">
    <location>
        <begin position="352"/>
        <end position="363"/>
    </location>
</feature>
<evidence type="ECO:0000256" key="7">
    <source>
        <dbReference type="SAM" id="Coils"/>
    </source>
</evidence>
<dbReference type="InterPro" id="IPR008937">
    <property type="entry name" value="Ras-like_GEF"/>
</dbReference>
<dbReference type="PANTHER" id="PTHR23113:SF368">
    <property type="entry name" value="CELL DIVISION CONTROL PROTEIN 25"/>
    <property type="match status" value="1"/>
</dbReference>
<organism evidence="12 13">
    <name type="scientific">Arxiozyma heterogenica</name>
    <dbReference type="NCBI Taxonomy" id="278026"/>
    <lineage>
        <taxon>Eukaryota</taxon>
        <taxon>Fungi</taxon>
        <taxon>Dikarya</taxon>
        <taxon>Ascomycota</taxon>
        <taxon>Saccharomycotina</taxon>
        <taxon>Saccharomycetes</taxon>
        <taxon>Saccharomycetales</taxon>
        <taxon>Saccharomycetaceae</taxon>
        <taxon>Arxiozyma</taxon>
    </lineage>
</organism>
<dbReference type="SMART" id="SM00147">
    <property type="entry name" value="RasGEF"/>
    <property type="match status" value="1"/>
</dbReference>
<evidence type="ECO:0000259" key="9">
    <source>
        <dbReference type="PROSITE" id="PS50002"/>
    </source>
</evidence>
<dbReference type="InterPro" id="IPR023578">
    <property type="entry name" value="Ras_GEF_dom_sf"/>
</dbReference>